<evidence type="ECO:0000313" key="8">
    <source>
        <dbReference type="EMBL" id="PCC45882.1"/>
    </source>
</evidence>
<evidence type="ECO:0000256" key="6">
    <source>
        <dbReference type="ARBA" id="ARBA00023136"/>
    </source>
</evidence>
<dbReference type="Pfam" id="PF04464">
    <property type="entry name" value="Glyphos_transf"/>
    <property type="match status" value="1"/>
</dbReference>
<protein>
    <recommendedName>
        <fullName evidence="7">Glycosyltransferase 2-like domain-containing protein</fullName>
    </recommendedName>
</protein>
<dbReference type="GO" id="GO:0047355">
    <property type="term" value="F:CDP-glycerol glycerophosphotransferase activity"/>
    <property type="evidence" value="ECO:0007669"/>
    <property type="project" value="InterPro"/>
</dbReference>
<evidence type="ECO:0000256" key="5">
    <source>
        <dbReference type="ARBA" id="ARBA00022944"/>
    </source>
</evidence>
<sequence length="923" mass="103587">MNLPLTTVAIVCHNNKDTLRAAVQSALDQTYPVIEIILVDDCSDDGTEEVIAELLRETDSLRVLSTPENSGSAGAPRNLAIDSAHGEYICFLDGDDVIDRNAVYNYAENVIQYDVDIVAGHMIRRQVATGSEAGWHKWLFREARYLDRADEFPDLVYDSTSTNKAYRVEFLREKLLYFPEGVHFEDNQFSARAYAQASGIRIIPDAVYYWLVYPSEQRLTITSNWKSVQSYADRIEAFLVGYRAFGDSGQINIRDKLVEKTVKHDIWLFIDSAVKAKDYVTLVKLWAAATPVFDTLTTEILDNVPLRQRAKIATLVAGDIHAHREANLLSANPNEIQGTIEAGVWVPSAWSVADSLDPAVRAYLDVSRDATFEIAARSSAWRHDVIAVSLEQDSVSVTGNTLDKFDVFDKSRQIEVLCQISRVGGATTQPVAGTFLGWEGARGKWAVRLDHIEDQSWMRGTSWALQLVLKQGELVATGAMISQKKVQPQVFIPRHQGVLSIVRDQLSLLSGDGGELMLRRRSRSGLSGVPGKALSTLSRAKEASQNATLGRLPTNSQIRVASAIGRRLPIKKDLVLFESHMGKQYSDSPRAIYERMIRDYPDLNYIWAFQKPATGNSYMGKTVTRHSMDYVRALARAAVVVDNQGFPSYYRRRPGQFYFQTWHGIPMKTMGTDAAFKDPREIAKVKKSVANWSQTICPSDYYRERLLSAMTFKGPTIDCAIPRNDILANMRPLDDFDYRELGLRPGRRYVLWAPTFRESASVSTNGLNYFAELIDSLPSDVRILVRGHYLARLDIPQRLKQWVIDVSDVEDVSRLYRIADLLITDYSSVLFDYMLTGKPVVIFAPDYAEYVEKQRGLNFDLEIESPGPFATDSASLSSAVLGELQATRRSDRYASFVKKFCGDNPGTASAQVSELIMNRVRNA</sequence>
<comment type="subcellular location">
    <subcellularLocation>
        <location evidence="1">Cell membrane</location>
        <topology evidence="1">Peripheral membrane protein</topology>
    </subcellularLocation>
</comment>
<organism evidence="8 9">
    <name type="scientific">Brevibacterium aurantiacum</name>
    <dbReference type="NCBI Taxonomy" id="273384"/>
    <lineage>
        <taxon>Bacteria</taxon>
        <taxon>Bacillati</taxon>
        <taxon>Actinomycetota</taxon>
        <taxon>Actinomycetes</taxon>
        <taxon>Micrococcales</taxon>
        <taxon>Brevibacteriaceae</taxon>
        <taxon>Brevibacterium</taxon>
    </lineage>
</organism>
<dbReference type="InterPro" id="IPR001173">
    <property type="entry name" value="Glyco_trans_2-like"/>
</dbReference>
<evidence type="ECO:0000256" key="2">
    <source>
        <dbReference type="ARBA" id="ARBA00010488"/>
    </source>
</evidence>
<reference evidence="8 9" key="1">
    <citation type="journal article" date="2017" name="Elife">
        <title>Extensive horizontal gene transfer in cheese-associated bacteria.</title>
        <authorList>
            <person name="Bonham K.S."/>
            <person name="Wolfe B.E."/>
            <person name="Dutton R.J."/>
        </authorList>
    </citation>
    <scope>NUCLEOTIDE SEQUENCE [LARGE SCALE GENOMIC DNA]</scope>
    <source>
        <strain evidence="8 9">947_7</strain>
    </source>
</reference>
<evidence type="ECO:0000256" key="1">
    <source>
        <dbReference type="ARBA" id="ARBA00004202"/>
    </source>
</evidence>
<gene>
    <name evidence="8" type="ORF">CIK64_12655</name>
</gene>
<dbReference type="InterPro" id="IPR043149">
    <property type="entry name" value="TagF_N"/>
</dbReference>
<evidence type="ECO:0000259" key="7">
    <source>
        <dbReference type="Pfam" id="PF00535"/>
    </source>
</evidence>
<evidence type="ECO:0000313" key="9">
    <source>
        <dbReference type="Proteomes" id="UP000217564"/>
    </source>
</evidence>
<dbReference type="Gene3D" id="3.40.50.11820">
    <property type="match status" value="1"/>
</dbReference>
<dbReference type="GO" id="GO:0005886">
    <property type="term" value="C:plasma membrane"/>
    <property type="evidence" value="ECO:0007669"/>
    <property type="project" value="UniProtKB-SubCell"/>
</dbReference>
<keyword evidence="5" id="KW-0777">Teichoic acid biosynthesis</keyword>
<dbReference type="PANTHER" id="PTHR37316:SF3">
    <property type="entry name" value="TEICHOIC ACID GLYCEROL-PHOSPHATE TRANSFERASE"/>
    <property type="match status" value="1"/>
</dbReference>
<proteinExistence type="inferred from homology"/>
<dbReference type="InterPro" id="IPR051612">
    <property type="entry name" value="Teichoic_Acid_Biosynth"/>
</dbReference>
<dbReference type="SUPFAM" id="SSF53448">
    <property type="entry name" value="Nucleotide-diphospho-sugar transferases"/>
    <property type="match status" value="1"/>
</dbReference>
<dbReference type="Gene3D" id="3.90.550.10">
    <property type="entry name" value="Spore Coat Polysaccharide Biosynthesis Protein SpsA, Chain A"/>
    <property type="match status" value="1"/>
</dbReference>
<dbReference type="InterPro" id="IPR007554">
    <property type="entry name" value="Glycerophosphate_synth"/>
</dbReference>
<dbReference type="Pfam" id="PF00535">
    <property type="entry name" value="Glycos_transf_2"/>
    <property type="match status" value="1"/>
</dbReference>
<comment type="similarity">
    <text evidence="2">Belongs to the CDP-glycerol glycerophosphotransferase family.</text>
</comment>
<keyword evidence="4" id="KW-0808">Transferase</keyword>
<keyword evidence="3" id="KW-1003">Cell membrane</keyword>
<dbReference type="Gene3D" id="3.40.50.12580">
    <property type="match status" value="1"/>
</dbReference>
<dbReference type="Proteomes" id="UP000217564">
    <property type="component" value="Unassembled WGS sequence"/>
</dbReference>
<dbReference type="EMBL" id="NRGP01000018">
    <property type="protein sequence ID" value="PCC45882.1"/>
    <property type="molecule type" value="Genomic_DNA"/>
</dbReference>
<name>A0A2A3Z1G5_BREAU</name>
<accession>A0A2A3Z1G5</accession>
<dbReference type="PANTHER" id="PTHR37316">
    <property type="entry name" value="TEICHOIC ACID GLYCEROL-PHOSPHATE PRIMASE"/>
    <property type="match status" value="1"/>
</dbReference>
<keyword evidence="6" id="KW-0472">Membrane</keyword>
<dbReference type="CDD" id="cd00761">
    <property type="entry name" value="Glyco_tranf_GTA_type"/>
    <property type="match status" value="1"/>
</dbReference>
<dbReference type="GO" id="GO:0019350">
    <property type="term" value="P:teichoic acid biosynthetic process"/>
    <property type="evidence" value="ECO:0007669"/>
    <property type="project" value="UniProtKB-KW"/>
</dbReference>
<comment type="caution">
    <text evidence="8">The sequence shown here is derived from an EMBL/GenBank/DDBJ whole genome shotgun (WGS) entry which is preliminary data.</text>
</comment>
<dbReference type="InterPro" id="IPR029044">
    <property type="entry name" value="Nucleotide-diphossugar_trans"/>
</dbReference>
<feature type="domain" description="Glycosyltransferase 2-like" evidence="7">
    <location>
        <begin position="7"/>
        <end position="172"/>
    </location>
</feature>
<evidence type="ECO:0000256" key="4">
    <source>
        <dbReference type="ARBA" id="ARBA00022679"/>
    </source>
</evidence>
<dbReference type="SUPFAM" id="SSF53756">
    <property type="entry name" value="UDP-Glycosyltransferase/glycogen phosphorylase"/>
    <property type="match status" value="1"/>
</dbReference>
<evidence type="ECO:0000256" key="3">
    <source>
        <dbReference type="ARBA" id="ARBA00022475"/>
    </source>
</evidence>
<dbReference type="InterPro" id="IPR043148">
    <property type="entry name" value="TagF_C"/>
</dbReference>
<dbReference type="AlphaFoldDB" id="A0A2A3Z1G5"/>
<dbReference type="RefSeq" id="WP_096162403.1">
    <property type="nucleotide sequence ID" value="NZ_NRGP01000018.1"/>
</dbReference>